<proteinExistence type="predicted"/>
<name>A0A1Y2AUJ0_9FUNG</name>
<gene>
    <name evidence="2" type="ORF">LY90DRAFT_674678</name>
</gene>
<evidence type="ECO:0000313" key="3">
    <source>
        <dbReference type="Proteomes" id="UP000193920"/>
    </source>
</evidence>
<organism evidence="2 3">
    <name type="scientific">Neocallimastix californiae</name>
    <dbReference type="NCBI Taxonomy" id="1754190"/>
    <lineage>
        <taxon>Eukaryota</taxon>
        <taxon>Fungi</taxon>
        <taxon>Fungi incertae sedis</taxon>
        <taxon>Chytridiomycota</taxon>
        <taxon>Chytridiomycota incertae sedis</taxon>
        <taxon>Neocallimastigomycetes</taxon>
        <taxon>Neocallimastigales</taxon>
        <taxon>Neocallimastigaceae</taxon>
        <taxon>Neocallimastix</taxon>
    </lineage>
</organism>
<feature type="compositionally biased region" description="Polar residues" evidence="1">
    <location>
        <begin position="247"/>
        <end position="258"/>
    </location>
</feature>
<feature type="compositionally biased region" description="Polar residues" evidence="1">
    <location>
        <begin position="266"/>
        <end position="294"/>
    </location>
</feature>
<dbReference type="Pfam" id="PF03999">
    <property type="entry name" value="MAP65_ASE1"/>
    <property type="match status" value="1"/>
</dbReference>
<dbReference type="PANTHER" id="PTHR19321">
    <property type="entry name" value="PROTEIN REGULATOR OF CYTOKINESIS 1 PRC1-RELATED"/>
    <property type="match status" value="1"/>
</dbReference>
<dbReference type="GO" id="GO:0051256">
    <property type="term" value="P:mitotic spindle midzone assembly"/>
    <property type="evidence" value="ECO:0007669"/>
    <property type="project" value="TreeGrafter"/>
</dbReference>
<dbReference type="Proteomes" id="UP000193920">
    <property type="component" value="Unassembled WGS sequence"/>
</dbReference>
<accession>A0A1Y2AUJ0</accession>
<dbReference type="EMBL" id="MCOG01000205">
    <property type="protein sequence ID" value="ORY26114.1"/>
    <property type="molecule type" value="Genomic_DNA"/>
</dbReference>
<reference evidence="2 3" key="1">
    <citation type="submission" date="2016-08" db="EMBL/GenBank/DDBJ databases">
        <title>A Parts List for Fungal Cellulosomes Revealed by Comparative Genomics.</title>
        <authorList>
            <consortium name="DOE Joint Genome Institute"/>
            <person name="Haitjema C.H."/>
            <person name="Gilmore S.P."/>
            <person name="Henske J.K."/>
            <person name="Solomon K.V."/>
            <person name="De Groot R."/>
            <person name="Kuo A."/>
            <person name="Mondo S.J."/>
            <person name="Salamov A.A."/>
            <person name="Labutti K."/>
            <person name="Zhao Z."/>
            <person name="Chiniquy J."/>
            <person name="Barry K."/>
            <person name="Brewer H.M."/>
            <person name="Purvine S.O."/>
            <person name="Wright A.T."/>
            <person name="Boxma B."/>
            <person name="Van Alen T."/>
            <person name="Hackstein J.H."/>
            <person name="Baker S.E."/>
            <person name="Grigoriev I.V."/>
            <person name="O'Malley M.A."/>
        </authorList>
    </citation>
    <scope>NUCLEOTIDE SEQUENCE [LARGE SCALE GENOMIC DNA]</scope>
    <source>
        <strain evidence="2 3">G1</strain>
    </source>
</reference>
<dbReference type="PANTHER" id="PTHR19321:SF41">
    <property type="entry name" value="FASCETTO-RELATED"/>
    <property type="match status" value="1"/>
</dbReference>
<protein>
    <submittedName>
        <fullName evidence="2">Uncharacterized protein</fullName>
    </submittedName>
</protein>
<dbReference type="GO" id="GO:0005737">
    <property type="term" value="C:cytoplasm"/>
    <property type="evidence" value="ECO:0007669"/>
    <property type="project" value="TreeGrafter"/>
</dbReference>
<feature type="region of interest" description="Disordered" evidence="1">
    <location>
        <begin position="245"/>
        <end position="334"/>
    </location>
</feature>
<evidence type="ECO:0000256" key="1">
    <source>
        <dbReference type="SAM" id="MobiDB-lite"/>
    </source>
</evidence>
<dbReference type="STRING" id="1754190.A0A1Y2AUJ0"/>
<comment type="caution">
    <text evidence="2">The sequence shown here is derived from an EMBL/GenBank/DDBJ whole genome shotgun (WGS) entry which is preliminary data.</text>
</comment>
<dbReference type="InterPro" id="IPR007145">
    <property type="entry name" value="MAP65_Ase1_PRC1"/>
</dbReference>
<keyword evidence="3" id="KW-1185">Reference proteome</keyword>
<evidence type="ECO:0000313" key="2">
    <source>
        <dbReference type="EMBL" id="ORY26114.1"/>
    </source>
</evidence>
<dbReference type="GO" id="GO:0008017">
    <property type="term" value="F:microtubule binding"/>
    <property type="evidence" value="ECO:0007669"/>
    <property type="project" value="InterPro"/>
</dbReference>
<sequence>MTDKLNQYYKKVEVLLKNIRLLYEDLKIEKSKQLKLEIDKLENIPIYEEELKNLSKMWQDTQKERVDSAYNKLKQLINKCCLSQGEIDEINSNLTNLYLPSSLEFINNEIERLTNHYEKYKVIYELIDERYTLIDKMIKFEETASDPMRLKGSSFRLIEEEKFRKNSFPTLVRLEEKLKDYLINEEYCDFCYEGQLYYDILENEIENRVFNEAMFHINNQVTYRPKKRPSIIDKKKINPNKSILIKSPNSATTQSSSDIPKKSIKFKSNTSSSNILKPKSDYSSENTLSNNTNIQRKRKASLSSSLLRKKRKSTVGLKPNSRKSLPSSLEVMKK</sequence>
<dbReference type="OrthoDB" id="642895at2759"/>
<dbReference type="GO" id="GO:1990023">
    <property type="term" value="C:mitotic spindle midzone"/>
    <property type="evidence" value="ECO:0007669"/>
    <property type="project" value="TreeGrafter"/>
</dbReference>
<dbReference type="AlphaFoldDB" id="A0A1Y2AUJ0"/>
<dbReference type="Gene3D" id="1.20.58.1520">
    <property type="match status" value="1"/>
</dbReference>